<proteinExistence type="predicted"/>
<evidence type="ECO:0000313" key="2">
    <source>
        <dbReference type="Proteomes" id="UP001589896"/>
    </source>
</evidence>
<reference evidence="1 2" key="1">
    <citation type="submission" date="2024-09" db="EMBL/GenBank/DDBJ databases">
        <authorList>
            <person name="Sun Q."/>
            <person name="Mori K."/>
        </authorList>
    </citation>
    <scope>NUCLEOTIDE SEQUENCE [LARGE SCALE GENOMIC DNA]</scope>
    <source>
        <strain evidence="1 2">KCTC 23076</strain>
    </source>
</reference>
<comment type="caution">
    <text evidence="1">The sequence shown here is derived from an EMBL/GenBank/DDBJ whole genome shotgun (WGS) entry which is preliminary data.</text>
</comment>
<sequence>MVDQLLDVKTIPVGADHVLAQRHLRRRRWVPCGRGDWAVALKSPSGRLAARISPFDPTAPFTAELYRSGQATGWFPQLFLERALEGGGSLLVMEFLRPVDDSIGVAVHRRLRDRDPGIAEAAGLIEKIHRRAMEASPWCGPVDDNPANIMAAADGSIRITDPYYAAGPALYGAVQTSPLTVARAIPNEQRRHIFEIPLASSGGWDPAERLEMRQGLERADEILRADGTRP</sequence>
<name>A0ABV6RY33_9GAMM</name>
<dbReference type="EMBL" id="JBHLTG010000009">
    <property type="protein sequence ID" value="MFC0681890.1"/>
    <property type="molecule type" value="Genomic_DNA"/>
</dbReference>
<accession>A0ABV6RY33</accession>
<organism evidence="1 2">
    <name type="scientific">Lysobacter korlensis</name>
    <dbReference type="NCBI Taxonomy" id="553636"/>
    <lineage>
        <taxon>Bacteria</taxon>
        <taxon>Pseudomonadati</taxon>
        <taxon>Pseudomonadota</taxon>
        <taxon>Gammaproteobacteria</taxon>
        <taxon>Lysobacterales</taxon>
        <taxon>Lysobacteraceae</taxon>
        <taxon>Lysobacter</taxon>
    </lineage>
</organism>
<keyword evidence="2" id="KW-1185">Reference proteome</keyword>
<gene>
    <name evidence="1" type="ORF">ACFFGH_28995</name>
</gene>
<protein>
    <recommendedName>
        <fullName evidence="3">Protein kinase domain-containing protein</fullName>
    </recommendedName>
</protein>
<evidence type="ECO:0008006" key="3">
    <source>
        <dbReference type="Google" id="ProtNLM"/>
    </source>
</evidence>
<dbReference type="RefSeq" id="WP_386675361.1">
    <property type="nucleotide sequence ID" value="NZ_JBHLTG010000009.1"/>
</dbReference>
<dbReference type="Proteomes" id="UP001589896">
    <property type="component" value="Unassembled WGS sequence"/>
</dbReference>
<evidence type="ECO:0000313" key="1">
    <source>
        <dbReference type="EMBL" id="MFC0681890.1"/>
    </source>
</evidence>